<organism evidence="4 5">
    <name type="scientific">Salinibacterium xinjiangense</name>
    <dbReference type="NCBI Taxonomy" id="386302"/>
    <lineage>
        <taxon>Bacteria</taxon>
        <taxon>Bacillati</taxon>
        <taxon>Actinomycetota</taxon>
        <taxon>Actinomycetes</taxon>
        <taxon>Micrococcales</taxon>
        <taxon>Microbacteriaceae</taxon>
        <taxon>Salinibacterium</taxon>
    </lineage>
</organism>
<keyword evidence="5" id="KW-1185">Reference proteome</keyword>
<keyword evidence="1" id="KW-0175">Coiled coil</keyword>
<evidence type="ECO:0000313" key="5">
    <source>
        <dbReference type="Proteomes" id="UP000219440"/>
    </source>
</evidence>
<evidence type="ECO:0000313" key="4">
    <source>
        <dbReference type="EMBL" id="SOE51353.1"/>
    </source>
</evidence>
<gene>
    <name evidence="4" type="ORF">SAMN06296378_0408</name>
</gene>
<dbReference type="AlphaFoldDB" id="A0A2C8YLM8"/>
<name>A0A2C8YLM8_9MICO</name>
<evidence type="ECO:0000256" key="2">
    <source>
        <dbReference type="SAM" id="MobiDB-lite"/>
    </source>
</evidence>
<evidence type="ECO:0000256" key="1">
    <source>
        <dbReference type="SAM" id="Coils"/>
    </source>
</evidence>
<dbReference type="EMBL" id="OCST01000001">
    <property type="protein sequence ID" value="SOE51353.1"/>
    <property type="molecule type" value="Genomic_DNA"/>
</dbReference>
<feature type="region of interest" description="Disordered" evidence="2">
    <location>
        <begin position="293"/>
        <end position="314"/>
    </location>
</feature>
<feature type="coiled-coil region" evidence="1">
    <location>
        <begin position="266"/>
        <end position="293"/>
    </location>
</feature>
<accession>A0A2C8YLM8</accession>
<keyword evidence="3" id="KW-1133">Transmembrane helix</keyword>
<keyword evidence="3" id="KW-0472">Membrane</keyword>
<proteinExistence type="predicted"/>
<dbReference type="Proteomes" id="UP000219440">
    <property type="component" value="Unassembled WGS sequence"/>
</dbReference>
<reference evidence="4 5" key="1">
    <citation type="submission" date="2017-09" db="EMBL/GenBank/DDBJ databases">
        <authorList>
            <person name="Ehlers B."/>
            <person name="Leendertz F.H."/>
        </authorList>
    </citation>
    <scope>NUCLEOTIDE SEQUENCE [LARGE SCALE GENOMIC DNA]</scope>
    <source>
        <strain evidence="4 5">CGMCC 1.05381</strain>
    </source>
</reference>
<protein>
    <submittedName>
        <fullName evidence="4">Uncharacterized protein</fullName>
    </submittedName>
</protein>
<feature type="compositionally biased region" description="Basic and acidic residues" evidence="2">
    <location>
        <begin position="293"/>
        <end position="308"/>
    </location>
</feature>
<feature type="transmembrane region" description="Helical" evidence="3">
    <location>
        <begin position="20"/>
        <end position="46"/>
    </location>
</feature>
<evidence type="ECO:0000256" key="3">
    <source>
        <dbReference type="SAM" id="Phobius"/>
    </source>
</evidence>
<keyword evidence="3" id="KW-0812">Transmembrane</keyword>
<sequence length="444" mass="46392">MIRPGFAYSRHRRIRNMDVVTGIVVAGVTTLVIVGGGLVIGFAALFRRRNGRAISAGSPPGSAAFGFGSAPMAELSSTAGSALVRMDDAVRAADHELGFAIAQFGAERSRGFGQSITVARTKVAEAFRLRQLLDDSTADSDRHQREWTLQIIALCEQAGAILAQQDAAFAGLRRLEVGAADAIAHLRRRTAATRERVDTSRVTLARLEASYSPAVVAGITSNVSAAESSLAESEAITDEAAPAVTSAGVSAVSGTLQRASEIAGRAEQLLDAVDRTERDLASAEVALASLRESTRSDLDEAKKQRDTAPDAESGRAIIDAMAAVDEALATGSGPADPVDDLHRIGEAVARLDLAMASARNQADRLAHARAAYAGTLVSAASQIAVVRDLIGARGGGVSARTKLAEAERQYALAQVETDPVEALDTIRRAVTLARDADALARYSA</sequence>